<feature type="compositionally biased region" description="Basic and acidic residues" evidence="1">
    <location>
        <begin position="32"/>
        <end position="43"/>
    </location>
</feature>
<accession>A0AAV7IBJ2</accession>
<dbReference type="EMBL" id="JAHXZJ010001864">
    <property type="protein sequence ID" value="KAH0548998.1"/>
    <property type="molecule type" value="Genomic_DNA"/>
</dbReference>
<name>A0AAV7IBJ2_COTGL</name>
<evidence type="ECO:0000313" key="2">
    <source>
        <dbReference type="EMBL" id="KAH0548998.1"/>
    </source>
</evidence>
<reference evidence="2 3" key="1">
    <citation type="journal article" date="2021" name="J. Hered.">
        <title>A chromosome-level genome assembly of the parasitoid wasp, Cotesia glomerata (Hymenoptera: Braconidae).</title>
        <authorList>
            <person name="Pinto B.J."/>
            <person name="Weis J.J."/>
            <person name="Gamble T."/>
            <person name="Ode P.J."/>
            <person name="Paul R."/>
            <person name="Zaspel J.M."/>
        </authorList>
    </citation>
    <scope>NUCLEOTIDE SEQUENCE [LARGE SCALE GENOMIC DNA]</scope>
    <source>
        <strain evidence="2">CgM1</strain>
    </source>
</reference>
<feature type="region of interest" description="Disordered" evidence="1">
    <location>
        <begin position="14"/>
        <end position="46"/>
    </location>
</feature>
<evidence type="ECO:0000313" key="3">
    <source>
        <dbReference type="Proteomes" id="UP000826195"/>
    </source>
</evidence>
<comment type="caution">
    <text evidence="2">The sequence shown here is derived from an EMBL/GenBank/DDBJ whole genome shotgun (WGS) entry which is preliminary data.</text>
</comment>
<proteinExistence type="predicted"/>
<dbReference type="Proteomes" id="UP000826195">
    <property type="component" value="Unassembled WGS sequence"/>
</dbReference>
<organism evidence="2 3">
    <name type="scientific">Cotesia glomerata</name>
    <name type="common">Lepidopteran parasitic wasp</name>
    <name type="synonym">Apanteles glomeratus</name>
    <dbReference type="NCBI Taxonomy" id="32391"/>
    <lineage>
        <taxon>Eukaryota</taxon>
        <taxon>Metazoa</taxon>
        <taxon>Ecdysozoa</taxon>
        <taxon>Arthropoda</taxon>
        <taxon>Hexapoda</taxon>
        <taxon>Insecta</taxon>
        <taxon>Pterygota</taxon>
        <taxon>Neoptera</taxon>
        <taxon>Endopterygota</taxon>
        <taxon>Hymenoptera</taxon>
        <taxon>Apocrita</taxon>
        <taxon>Ichneumonoidea</taxon>
        <taxon>Braconidae</taxon>
        <taxon>Microgastrinae</taxon>
        <taxon>Cotesia</taxon>
    </lineage>
</organism>
<protein>
    <submittedName>
        <fullName evidence="2">Uncharacterized protein</fullName>
    </submittedName>
</protein>
<keyword evidence="3" id="KW-1185">Reference proteome</keyword>
<evidence type="ECO:0000256" key="1">
    <source>
        <dbReference type="SAM" id="MobiDB-lite"/>
    </source>
</evidence>
<sequence length="185" mass="20899">MYICLVDYVQSPHAAQSPVSPTTFNSRRSSARGRDRDREKRGGGGELGVGIGCNKINRGVAREKSRGGGLISRMRKSGIPPPRWATDCDGEYSSSAVQSPCYEFVPIFKWDAWQVLPPVRDRSSLARKWGWKIVEMKSLLAWQNSVYIMPFCTLLLIHPTVPAARCRKSRHLSQRTKYICHPEVH</sequence>
<dbReference type="AlphaFoldDB" id="A0AAV7IBJ2"/>
<gene>
    <name evidence="2" type="ORF">KQX54_005042</name>
</gene>
<feature type="compositionally biased region" description="Polar residues" evidence="1">
    <location>
        <begin position="14"/>
        <end position="25"/>
    </location>
</feature>